<keyword evidence="2" id="KW-1185">Reference proteome</keyword>
<dbReference type="Gene3D" id="2.160.10.10">
    <property type="entry name" value="Hexapeptide repeat proteins"/>
    <property type="match status" value="1"/>
</dbReference>
<dbReference type="InterPro" id="IPR001451">
    <property type="entry name" value="Hexapep"/>
</dbReference>
<dbReference type="InterPro" id="IPR047324">
    <property type="entry name" value="LbH_gamma_CA-like"/>
</dbReference>
<evidence type="ECO:0000313" key="1">
    <source>
        <dbReference type="EMBL" id="URQ62868.1"/>
    </source>
</evidence>
<protein>
    <submittedName>
        <fullName evidence="1">Gamma carbonic anhydrase family protein</fullName>
    </submittedName>
</protein>
<dbReference type="Pfam" id="PF00132">
    <property type="entry name" value="Hexapep"/>
    <property type="match status" value="1"/>
</dbReference>
<dbReference type="CDD" id="cd04645">
    <property type="entry name" value="LbH_gamma_CA_like"/>
    <property type="match status" value="1"/>
</dbReference>
<dbReference type="Proteomes" id="UP001056381">
    <property type="component" value="Chromosome"/>
</dbReference>
<evidence type="ECO:0000313" key="2">
    <source>
        <dbReference type="Proteomes" id="UP001056381"/>
    </source>
</evidence>
<accession>A0A9Q8X3N7</accession>
<dbReference type="EMBL" id="CP097966">
    <property type="protein sequence ID" value="URQ62868.1"/>
    <property type="molecule type" value="Genomic_DNA"/>
</dbReference>
<dbReference type="InterPro" id="IPR011004">
    <property type="entry name" value="Trimer_LpxA-like_sf"/>
</dbReference>
<dbReference type="PANTHER" id="PTHR13061:SF29">
    <property type="entry name" value="GAMMA CARBONIC ANHYDRASE-LIKE 1, MITOCHONDRIAL-RELATED"/>
    <property type="match status" value="1"/>
</dbReference>
<reference evidence="1" key="1">
    <citation type="submission" date="2022-05" db="EMBL/GenBank/DDBJ databases">
        <title>Single-amplified genomics reveal most streamlined microbe among free-living bacteria.</title>
        <authorList>
            <person name="Roda-Garcia J."/>
            <person name="Haro-Moreno J.M."/>
            <person name="Rodriguez-Valera F."/>
            <person name="Almagro-Moreno S."/>
            <person name="Lopez-Perez M."/>
        </authorList>
    </citation>
    <scope>NUCLEOTIDE SEQUENCE</scope>
    <source>
        <strain evidence="1">TMED112-D2-2</strain>
    </source>
</reference>
<proteinExistence type="predicted"/>
<organism evidence="1 2">
    <name type="scientific">SAR86 cluster bacterium</name>
    <dbReference type="NCBI Taxonomy" id="2030880"/>
    <lineage>
        <taxon>Bacteria</taxon>
        <taxon>Pseudomonadati</taxon>
        <taxon>Pseudomonadota</taxon>
        <taxon>Gammaproteobacteria</taxon>
        <taxon>SAR86 cluster</taxon>
    </lineage>
</organism>
<gene>
    <name evidence="1" type="ORF">M9B40_03850</name>
</gene>
<sequence length="174" mass="19006">MIYNLGTKKPNFNPAKVWIAESADLIGDVILEPDVSVWFNVTIRGDNETIIIKEGTNIQDNTVIHTDEGIVVEIGKNVTVGHKVIIHGAQIGENSIVGMGSIVMNHAKIGKNSILGANSLVTENKSFPDNSLIMGSPAKVVRELSDDEVKLLAYSSKHYIEKSKHFAKELKVET</sequence>
<dbReference type="SUPFAM" id="SSF51161">
    <property type="entry name" value="Trimeric LpxA-like enzymes"/>
    <property type="match status" value="1"/>
</dbReference>
<dbReference type="PANTHER" id="PTHR13061">
    <property type="entry name" value="DYNACTIN SUBUNIT P25"/>
    <property type="match status" value="1"/>
</dbReference>
<dbReference type="AlphaFoldDB" id="A0A9Q8X3N7"/>
<dbReference type="InterPro" id="IPR050484">
    <property type="entry name" value="Transf_Hexapept/Carb_Anhydrase"/>
</dbReference>
<name>A0A9Q8X3N7_9GAMM</name>